<proteinExistence type="predicted"/>
<dbReference type="STRING" id="717774.Marme_3657"/>
<evidence type="ECO:0000313" key="2">
    <source>
        <dbReference type="EMBL" id="ADZ92869.1"/>
    </source>
</evidence>
<keyword evidence="3" id="KW-1185">Reference proteome</keyword>
<gene>
    <name evidence="2" type="ordered locus">Marme_3657</name>
</gene>
<dbReference type="SUPFAM" id="SSF51695">
    <property type="entry name" value="PLC-like phosphodiesterases"/>
    <property type="match status" value="1"/>
</dbReference>
<dbReference type="InterPro" id="IPR017946">
    <property type="entry name" value="PLC-like_Pdiesterase_TIM-brl"/>
</dbReference>
<dbReference type="PANTHER" id="PTHR46211:SF1">
    <property type="entry name" value="GLYCEROPHOSPHODIESTER PHOSPHODIESTERASE, CYTOPLASMIC"/>
    <property type="match status" value="1"/>
</dbReference>
<keyword evidence="2" id="KW-0378">Hydrolase</keyword>
<organism evidence="2 3">
    <name type="scientific">Marinomonas mediterranea (strain ATCC 700492 / JCM 21426 / NBRC 103028 / MMB-1)</name>
    <dbReference type="NCBI Taxonomy" id="717774"/>
    <lineage>
        <taxon>Bacteria</taxon>
        <taxon>Pseudomonadati</taxon>
        <taxon>Pseudomonadota</taxon>
        <taxon>Gammaproteobacteria</taxon>
        <taxon>Oceanospirillales</taxon>
        <taxon>Oceanospirillaceae</taxon>
        <taxon>Marinomonas</taxon>
    </lineage>
</organism>
<reference evidence="2 3" key="1">
    <citation type="journal article" date="2012" name="Stand. Genomic Sci.">
        <title>Complete genome sequence of the melanogenic marine bacterium Marinomonas mediterranea type strain (MMB-1(T)).</title>
        <authorList>
            <person name="Lucas-Elio P."/>
            <person name="Goodwin L."/>
            <person name="Woyke T."/>
            <person name="Pitluck S."/>
            <person name="Nolan M."/>
            <person name="Kyrpides N.C."/>
            <person name="Detter J.C."/>
            <person name="Copeland A."/>
            <person name="Teshima H."/>
            <person name="Bruce D."/>
            <person name="Detter C."/>
            <person name="Tapia R."/>
            <person name="Han S."/>
            <person name="Land M.L."/>
            <person name="Ivanova N."/>
            <person name="Mikhailova N."/>
            <person name="Johnston A.W."/>
            <person name="Sanchez-Amat A."/>
        </authorList>
    </citation>
    <scope>NUCLEOTIDE SEQUENCE [LARGE SCALE GENOMIC DNA]</scope>
    <source>
        <strain evidence="3">ATCC 700492 / JCM 21426 / NBRC 103028 / MMB-1</strain>
    </source>
</reference>
<dbReference type="PATRIC" id="fig|717774.3.peg.3768"/>
<dbReference type="GO" id="GO:0008889">
    <property type="term" value="F:glycerophosphodiester phosphodiesterase activity"/>
    <property type="evidence" value="ECO:0007669"/>
    <property type="project" value="UniProtKB-EC"/>
</dbReference>
<sequence length="242" mass="26801">MQLTKVIGHRGAAMLAPENTLASIKAAAEAGAKWVEIDVSLIADGGLIIFHDETLDRCTTGSGKLRLASPSLVASLDAGRWFSSEYEGEKVPTLVQALDYIQSLGLGLNLEIKHDADDVENIVPDVLEALKEHWQDNEKLIISSFNHAALALCYQMDSSRYLGQLYEDIPAEWQAQLAAIEAYSLHCDYERLTQAQATAIKQAGYKLLCYTVNEAQLVESHWRWGMDAVITDDPNLFVHLEK</sequence>
<dbReference type="PROSITE" id="PS51704">
    <property type="entry name" value="GP_PDE"/>
    <property type="match status" value="1"/>
</dbReference>
<dbReference type="InterPro" id="IPR030395">
    <property type="entry name" value="GP_PDE_dom"/>
</dbReference>
<dbReference type="Proteomes" id="UP000001062">
    <property type="component" value="Chromosome"/>
</dbReference>
<dbReference type="KEGG" id="mme:Marme_3657"/>
<dbReference type="HOGENOM" id="CLU_030006_3_2_6"/>
<name>F2JVY1_MARM1</name>
<dbReference type="Pfam" id="PF03009">
    <property type="entry name" value="GDPD"/>
    <property type="match status" value="1"/>
</dbReference>
<evidence type="ECO:0000259" key="1">
    <source>
        <dbReference type="PROSITE" id="PS51704"/>
    </source>
</evidence>
<accession>F2JVY1</accession>
<dbReference type="CDD" id="cd08562">
    <property type="entry name" value="GDPD_EcUgpQ_like"/>
    <property type="match status" value="1"/>
</dbReference>
<dbReference type="EC" id="3.1.4.46" evidence="2"/>
<protein>
    <submittedName>
        <fullName evidence="2">Glycerophosphodiester phosphodiesterase</fullName>
        <ecNumber evidence="2">3.1.4.46</ecNumber>
    </submittedName>
</protein>
<dbReference type="RefSeq" id="WP_013662771.1">
    <property type="nucleotide sequence ID" value="NC_015276.1"/>
</dbReference>
<dbReference type="eggNOG" id="COG0584">
    <property type="taxonomic scope" value="Bacteria"/>
</dbReference>
<dbReference type="EMBL" id="CP002583">
    <property type="protein sequence ID" value="ADZ92869.1"/>
    <property type="molecule type" value="Genomic_DNA"/>
</dbReference>
<dbReference type="AlphaFoldDB" id="F2JVY1"/>
<feature type="domain" description="GP-PDE" evidence="1">
    <location>
        <begin position="4"/>
        <end position="241"/>
    </location>
</feature>
<dbReference type="GO" id="GO:0006629">
    <property type="term" value="P:lipid metabolic process"/>
    <property type="evidence" value="ECO:0007669"/>
    <property type="project" value="InterPro"/>
</dbReference>
<evidence type="ECO:0000313" key="3">
    <source>
        <dbReference type="Proteomes" id="UP000001062"/>
    </source>
</evidence>
<dbReference type="Gene3D" id="3.20.20.190">
    <property type="entry name" value="Phosphatidylinositol (PI) phosphodiesterase"/>
    <property type="match status" value="1"/>
</dbReference>
<dbReference type="PANTHER" id="PTHR46211">
    <property type="entry name" value="GLYCEROPHOSPHORYL DIESTER PHOSPHODIESTERASE"/>
    <property type="match status" value="1"/>
</dbReference>